<dbReference type="OrthoDB" id="1648028at2"/>
<feature type="active site" description="Acyl-thioester intermediate" evidence="4">
    <location>
        <position position="212"/>
    </location>
</feature>
<dbReference type="KEGG" id="wjo:FOL01_0212"/>
<dbReference type="Gene3D" id="2.40.260.10">
    <property type="entry name" value="Sortase"/>
    <property type="match status" value="1"/>
</dbReference>
<dbReference type="InterPro" id="IPR023365">
    <property type="entry name" value="Sortase_dom-sf"/>
</dbReference>
<dbReference type="SUPFAM" id="SSF63817">
    <property type="entry name" value="Sortase"/>
    <property type="match status" value="1"/>
</dbReference>
<evidence type="ECO:0000313" key="5">
    <source>
        <dbReference type="EMBL" id="APS41071.1"/>
    </source>
</evidence>
<accession>A0A1L6R956</accession>
<dbReference type="RefSeq" id="WP_075268918.1">
    <property type="nucleotide sequence ID" value="NZ_CP014332.1"/>
</dbReference>
<dbReference type="CDD" id="cd06165">
    <property type="entry name" value="Sortase_A"/>
    <property type="match status" value="1"/>
</dbReference>
<dbReference type="AlphaFoldDB" id="A0A1L6R956"/>
<gene>
    <name evidence="5" type="ORF">FOL01_0212</name>
</gene>
<dbReference type="GO" id="GO:0006508">
    <property type="term" value="P:proteolysis"/>
    <property type="evidence" value="ECO:0007669"/>
    <property type="project" value="UniProtKB-KW"/>
</dbReference>
<keyword evidence="3" id="KW-0788">Thiol protease</keyword>
<evidence type="ECO:0000256" key="3">
    <source>
        <dbReference type="ARBA" id="ARBA00022807"/>
    </source>
</evidence>
<organism evidence="5 6">
    <name type="scientific">Weissella jogaejeotgali</name>
    <dbReference type="NCBI Taxonomy" id="1631871"/>
    <lineage>
        <taxon>Bacteria</taxon>
        <taxon>Bacillati</taxon>
        <taxon>Bacillota</taxon>
        <taxon>Bacilli</taxon>
        <taxon>Lactobacillales</taxon>
        <taxon>Lactobacillaceae</taxon>
        <taxon>Weissella</taxon>
    </lineage>
</organism>
<dbReference type="InterPro" id="IPR042007">
    <property type="entry name" value="Sortase_A"/>
</dbReference>
<protein>
    <submittedName>
        <fullName evidence="5">Sortase A, LPXTG specific</fullName>
    </submittedName>
</protein>
<evidence type="ECO:0000256" key="2">
    <source>
        <dbReference type="ARBA" id="ARBA00022801"/>
    </source>
</evidence>
<dbReference type="STRING" id="1631871.FOL01_0212"/>
<dbReference type="EMBL" id="CP014332">
    <property type="protein sequence ID" value="APS41071.1"/>
    <property type="molecule type" value="Genomic_DNA"/>
</dbReference>
<dbReference type="InterPro" id="IPR005754">
    <property type="entry name" value="Sortase"/>
</dbReference>
<keyword evidence="2" id="KW-0378">Hydrolase</keyword>
<feature type="active site" description="Proton donor/acceptor" evidence="4">
    <location>
        <position position="133"/>
    </location>
</feature>
<dbReference type="Pfam" id="PF04203">
    <property type="entry name" value="Sortase"/>
    <property type="match status" value="1"/>
</dbReference>
<sequence length="277" mass="31352">MKNIKRFFLFILLVVILGSIGYVGYQQNWFGIHNQIVQKIRSRKVQVDDSHKKISLNKRQQIKQRLMRETQPGLKKQGFVSVPTVGILEPVFNDAYSEKGLQAGANYANRSDADPTGKQAPIMGESNYGLASHNFDDGLTGFSGLQQNYQDDEPYLVNGQRQTNDWLNHKAIYLANNHGIYEYRIKHQYLVKADDVHVLDPIKEPQVTIVTCLFPSTSYRIITVGNLKESYAWDKAPTRVVAYFDLTKQKTNAHADWYNPGVEEGVNGDAGGTKTIK</sequence>
<dbReference type="GO" id="GO:0008234">
    <property type="term" value="F:cysteine-type peptidase activity"/>
    <property type="evidence" value="ECO:0007669"/>
    <property type="project" value="UniProtKB-KW"/>
</dbReference>
<name>A0A1L6R956_9LACO</name>
<evidence type="ECO:0000256" key="1">
    <source>
        <dbReference type="ARBA" id="ARBA00022670"/>
    </source>
</evidence>
<reference evidence="5 6" key="1">
    <citation type="submission" date="2016-02" db="EMBL/GenBank/DDBJ databases">
        <title>Complete Genome Sequence of Weissella jogaejeotgali FOL01.</title>
        <authorList>
            <person name="Lee J.-H."/>
            <person name="Ku H.-J."/>
        </authorList>
    </citation>
    <scope>NUCLEOTIDE SEQUENCE [LARGE SCALE GENOMIC DNA]</scope>
    <source>
        <strain evidence="5 6">FOL01</strain>
    </source>
</reference>
<dbReference type="Proteomes" id="UP000185473">
    <property type="component" value="Chromosome"/>
</dbReference>
<proteinExistence type="predicted"/>
<evidence type="ECO:0000313" key="6">
    <source>
        <dbReference type="Proteomes" id="UP000185473"/>
    </source>
</evidence>
<keyword evidence="6" id="KW-1185">Reference proteome</keyword>
<keyword evidence="1" id="KW-0645">Protease</keyword>
<evidence type="ECO:0000256" key="4">
    <source>
        <dbReference type="PIRSR" id="PIRSR605754-1"/>
    </source>
</evidence>